<accession>A0AAV3NP28</accession>
<evidence type="ECO:0000313" key="2">
    <source>
        <dbReference type="EMBL" id="GAA0139422.1"/>
    </source>
</evidence>
<protein>
    <submittedName>
        <fullName evidence="2">Uncharacterized protein</fullName>
    </submittedName>
</protein>
<reference evidence="2 3" key="1">
    <citation type="submission" date="2024-01" db="EMBL/GenBank/DDBJ databases">
        <title>The complete chloroplast genome sequence of Lithospermum erythrorhizon: insights into the phylogenetic relationship among Boraginaceae species and the maternal lineages of purple gromwells.</title>
        <authorList>
            <person name="Okada T."/>
            <person name="Watanabe K."/>
        </authorList>
    </citation>
    <scope>NUCLEOTIDE SEQUENCE [LARGE SCALE GENOMIC DNA]</scope>
</reference>
<gene>
    <name evidence="2" type="ORF">LIER_42576</name>
</gene>
<name>A0AAV3NP28_LITER</name>
<feature type="compositionally biased region" description="Basic and acidic residues" evidence="1">
    <location>
        <begin position="58"/>
        <end position="67"/>
    </location>
</feature>
<evidence type="ECO:0000256" key="1">
    <source>
        <dbReference type="SAM" id="MobiDB-lite"/>
    </source>
</evidence>
<feature type="region of interest" description="Disordered" evidence="1">
    <location>
        <begin position="7"/>
        <end position="26"/>
    </location>
</feature>
<dbReference type="EMBL" id="BAABME010030040">
    <property type="protein sequence ID" value="GAA0139422.1"/>
    <property type="molecule type" value="Genomic_DNA"/>
</dbReference>
<comment type="caution">
    <text evidence="2">The sequence shown here is derived from an EMBL/GenBank/DDBJ whole genome shotgun (WGS) entry which is preliminary data.</text>
</comment>
<proteinExistence type="predicted"/>
<keyword evidence="3" id="KW-1185">Reference proteome</keyword>
<organism evidence="2 3">
    <name type="scientific">Lithospermum erythrorhizon</name>
    <name type="common">Purple gromwell</name>
    <name type="synonym">Lithospermum officinale var. erythrorhizon</name>
    <dbReference type="NCBI Taxonomy" id="34254"/>
    <lineage>
        <taxon>Eukaryota</taxon>
        <taxon>Viridiplantae</taxon>
        <taxon>Streptophyta</taxon>
        <taxon>Embryophyta</taxon>
        <taxon>Tracheophyta</taxon>
        <taxon>Spermatophyta</taxon>
        <taxon>Magnoliopsida</taxon>
        <taxon>eudicotyledons</taxon>
        <taxon>Gunneridae</taxon>
        <taxon>Pentapetalae</taxon>
        <taxon>asterids</taxon>
        <taxon>lamiids</taxon>
        <taxon>Boraginales</taxon>
        <taxon>Boraginaceae</taxon>
        <taxon>Boraginoideae</taxon>
        <taxon>Lithospermeae</taxon>
        <taxon>Lithospermum</taxon>
    </lineage>
</organism>
<sequence length="82" mass="9035">MYCEYLNAARSLPEHDQDHDKVPGGEWRQDQELCGAKPRCLESPHEGAAECSVEPDDITTKDGEETTKGAAETPVMSMGKKQ</sequence>
<dbReference type="Proteomes" id="UP001454036">
    <property type="component" value="Unassembled WGS sequence"/>
</dbReference>
<evidence type="ECO:0000313" key="3">
    <source>
        <dbReference type="Proteomes" id="UP001454036"/>
    </source>
</evidence>
<feature type="region of interest" description="Disordered" evidence="1">
    <location>
        <begin position="45"/>
        <end position="82"/>
    </location>
</feature>
<dbReference type="AlphaFoldDB" id="A0AAV3NP28"/>
<feature type="compositionally biased region" description="Basic and acidic residues" evidence="1">
    <location>
        <begin position="12"/>
        <end position="26"/>
    </location>
</feature>